<evidence type="ECO:0000259" key="2">
    <source>
        <dbReference type="SMART" id="SM00867"/>
    </source>
</evidence>
<feature type="domain" description="Lipid/polyisoprenoid-binding YceI-like" evidence="2">
    <location>
        <begin position="26"/>
        <end position="186"/>
    </location>
</feature>
<organism evidence="3 4">
    <name type="scientific">Comamonas piscis</name>
    <dbReference type="NCBI Taxonomy" id="1562974"/>
    <lineage>
        <taxon>Bacteria</taxon>
        <taxon>Pseudomonadati</taxon>
        <taxon>Pseudomonadota</taxon>
        <taxon>Betaproteobacteria</taxon>
        <taxon>Burkholderiales</taxon>
        <taxon>Comamonadaceae</taxon>
        <taxon>Comamonas</taxon>
    </lineage>
</organism>
<dbReference type="Gene3D" id="2.40.128.110">
    <property type="entry name" value="Lipid/polyisoprenoid-binding, YceI-like"/>
    <property type="match status" value="1"/>
</dbReference>
<dbReference type="KEGG" id="cpis:HS961_17755"/>
<dbReference type="InterPro" id="IPR036761">
    <property type="entry name" value="TTHA0802/YceI-like_sf"/>
</dbReference>
<keyword evidence="4" id="KW-1185">Reference proteome</keyword>
<dbReference type="SMART" id="SM00867">
    <property type="entry name" value="YceI"/>
    <property type="match status" value="1"/>
</dbReference>
<sequence>MSKLSPTALFAAALTAAAFAAPVMAQQVLVPAQSAVNFEAKQMGVPIKGHFQKFDAKIAFDTAKPEASKIHFSVDTGSATMGVKETDAELPKAEWFNVAKFPQATFDSTAVKALGGGKYQVDGTLTIKGNVQKVSLPVTLTQSGTTTTAAGTLPLKRLTYAIGDGDWKDTSMVADEVQVQFKLALTGVGKL</sequence>
<dbReference type="InterPro" id="IPR007372">
    <property type="entry name" value="Lipid/polyisoprenoid-bd_YceI"/>
</dbReference>
<reference evidence="3 4" key="1">
    <citation type="journal article" date="2020" name="G3 (Bethesda)">
        <title>CeMbio - The Caenorhabditis elegans Microbiome Resource.</title>
        <authorList>
            <person name="Dirksen P."/>
            <person name="Assie A."/>
            <person name="Zimmermann J."/>
            <person name="Zhang F."/>
            <person name="Tietje A.M."/>
            <person name="Marsh S.A."/>
            <person name="Felix M.A."/>
            <person name="Shapira M."/>
            <person name="Kaleta C."/>
            <person name="Schulenburg H."/>
            <person name="Samuel B."/>
        </authorList>
    </citation>
    <scope>NUCLEOTIDE SEQUENCE [LARGE SCALE GENOMIC DNA]</scope>
    <source>
        <strain evidence="3 4">BIGb0172</strain>
    </source>
</reference>
<name>A0A7G5EKK5_9BURK</name>
<keyword evidence="1" id="KW-0732">Signal</keyword>
<protein>
    <submittedName>
        <fullName evidence="3">YceI family protein</fullName>
    </submittedName>
</protein>
<evidence type="ECO:0000256" key="1">
    <source>
        <dbReference type="SAM" id="SignalP"/>
    </source>
</evidence>
<evidence type="ECO:0000313" key="3">
    <source>
        <dbReference type="EMBL" id="QMV74530.1"/>
    </source>
</evidence>
<proteinExistence type="predicted"/>
<dbReference type="SUPFAM" id="SSF101874">
    <property type="entry name" value="YceI-like"/>
    <property type="match status" value="1"/>
</dbReference>
<dbReference type="Pfam" id="PF04264">
    <property type="entry name" value="YceI"/>
    <property type="match status" value="1"/>
</dbReference>
<dbReference type="RefSeq" id="WP_182324268.1">
    <property type="nucleotide sequence ID" value="NZ_CP058554.1"/>
</dbReference>
<feature type="chain" id="PRO_5028988748" evidence="1">
    <location>
        <begin position="21"/>
        <end position="191"/>
    </location>
</feature>
<dbReference type="AlphaFoldDB" id="A0A7G5EKK5"/>
<dbReference type="PANTHER" id="PTHR34406">
    <property type="entry name" value="PROTEIN YCEI"/>
    <property type="match status" value="1"/>
</dbReference>
<accession>A0A7G5EKK5</accession>
<dbReference type="EMBL" id="CP058554">
    <property type="protein sequence ID" value="QMV74530.1"/>
    <property type="molecule type" value="Genomic_DNA"/>
</dbReference>
<gene>
    <name evidence="3" type="ORF">HS961_17755</name>
</gene>
<dbReference type="Proteomes" id="UP000515240">
    <property type="component" value="Chromosome"/>
</dbReference>
<dbReference type="PANTHER" id="PTHR34406:SF1">
    <property type="entry name" value="PROTEIN YCEI"/>
    <property type="match status" value="1"/>
</dbReference>
<feature type="signal peptide" evidence="1">
    <location>
        <begin position="1"/>
        <end position="20"/>
    </location>
</feature>
<evidence type="ECO:0000313" key="4">
    <source>
        <dbReference type="Proteomes" id="UP000515240"/>
    </source>
</evidence>